<organism evidence="2 3">
    <name type="scientific">Ralstonia nicotianae (strain ATCC BAA-1114 / GMI1000)</name>
    <name type="common">Ralstonia solanacearum</name>
    <dbReference type="NCBI Taxonomy" id="267608"/>
    <lineage>
        <taxon>Bacteria</taxon>
        <taxon>Pseudomonadati</taxon>
        <taxon>Pseudomonadota</taxon>
        <taxon>Betaproteobacteria</taxon>
        <taxon>Burkholderiales</taxon>
        <taxon>Burkholderiaceae</taxon>
        <taxon>Ralstonia</taxon>
        <taxon>Ralstonia solanacearum species complex</taxon>
    </lineage>
</organism>
<reference evidence="2 3" key="1">
    <citation type="journal article" date="2002" name="Nature">
        <title>Genome sequence of the plant pathogen Ralstonia solanacearum.</title>
        <authorList>
            <person name="Salanoubat M."/>
            <person name="Genin S."/>
            <person name="Artiguenave F."/>
            <person name="Gouzy J."/>
            <person name="Mangenot S."/>
            <person name="Arlat M."/>
            <person name="Billault A."/>
            <person name="Brottier P."/>
            <person name="Camus J.C."/>
            <person name="Cattolico L."/>
            <person name="Chandler M."/>
            <person name="Choisne N."/>
            <person name="Claudel-Renard C."/>
            <person name="Cunnac S."/>
            <person name="Demange N."/>
            <person name="Gaspin C."/>
            <person name="Lavie M."/>
            <person name="Moisan A."/>
            <person name="Robert C."/>
            <person name="Saurin W."/>
            <person name="Schiex T."/>
            <person name="Siguier P."/>
            <person name="Thebault P."/>
            <person name="Whalen M."/>
            <person name="Wincker P."/>
            <person name="Levy M."/>
            <person name="Weissenbach J."/>
            <person name="Boucher C.A."/>
        </authorList>
    </citation>
    <scope>NUCLEOTIDE SEQUENCE [LARGE SCALE GENOMIC DNA]</scope>
    <source>
        <strain evidence="3">ATCC BAA-1114 / GMI1000</strain>
    </source>
</reference>
<dbReference type="EMBL" id="AL646052">
    <property type="protein sequence ID" value="CAD16968.1"/>
    <property type="molecule type" value="Genomic_DNA"/>
</dbReference>
<name>Q8XUK8_RALN1</name>
<feature type="region of interest" description="Disordered" evidence="1">
    <location>
        <begin position="41"/>
        <end position="62"/>
    </location>
</feature>
<protein>
    <submittedName>
        <fullName evidence="2">Uncharacterized protein</fullName>
    </submittedName>
</protein>
<accession>Q8XUK8</accession>
<gene>
    <name evidence="2" type="ordered locus">RSc3180</name>
</gene>
<evidence type="ECO:0000313" key="2">
    <source>
        <dbReference type="EMBL" id="CAD16968.1"/>
    </source>
</evidence>
<dbReference type="STRING" id="267608.RSc3180"/>
<dbReference type="KEGG" id="rso:RSc3180"/>
<dbReference type="EnsemblBacteria" id="CAD16968">
    <property type="protein sequence ID" value="CAD16968"/>
    <property type="gene ID" value="RSc3180"/>
</dbReference>
<sequence length="77" mass="8317">MFNDERHACMRRAATPEIDPGHSGTFVEKLKGKPRVANCEGNANERECQDKRGQGATTEHWAGIPKGVGVAATGIVR</sequence>
<dbReference type="Proteomes" id="UP000001436">
    <property type="component" value="Chromosome"/>
</dbReference>
<proteinExistence type="predicted"/>
<keyword evidence="3" id="KW-1185">Reference proteome</keyword>
<feature type="compositionally biased region" description="Basic and acidic residues" evidence="1">
    <location>
        <begin position="43"/>
        <end position="53"/>
    </location>
</feature>
<dbReference type="HOGENOM" id="CLU_2635537_0_0_4"/>
<evidence type="ECO:0000313" key="3">
    <source>
        <dbReference type="Proteomes" id="UP000001436"/>
    </source>
</evidence>
<dbReference type="AlphaFoldDB" id="Q8XUK8"/>
<evidence type="ECO:0000256" key="1">
    <source>
        <dbReference type="SAM" id="MobiDB-lite"/>
    </source>
</evidence>